<sequence>MLSYDAATKVRIRTEWNPNADWGAIIHGIQTLLGGTRTQPPSTVDPQDLRVRKIRTLLDYPLDLVKQWLQFQDATSPSQLHVSKVDELVKTMCLAWATDKCEHPNHAESSYQKQVVDAVAQGADELTAISAWMEQIQGTKSEAA</sequence>
<dbReference type="EMBL" id="JAHHHN010000033">
    <property type="protein sequence ID" value="MBW4565230.1"/>
    <property type="molecule type" value="Genomic_DNA"/>
</dbReference>
<name>A0A951Q6R8_9NOST</name>
<comment type="caution">
    <text evidence="1">The sequence shown here is derived from an EMBL/GenBank/DDBJ whole genome shotgun (WGS) entry which is preliminary data.</text>
</comment>
<evidence type="ECO:0000313" key="2">
    <source>
        <dbReference type="Proteomes" id="UP000715781"/>
    </source>
</evidence>
<dbReference type="AlphaFoldDB" id="A0A951Q6R8"/>
<proteinExistence type="predicted"/>
<evidence type="ECO:0000313" key="1">
    <source>
        <dbReference type="EMBL" id="MBW4565230.1"/>
    </source>
</evidence>
<dbReference type="Proteomes" id="UP000715781">
    <property type="component" value="Unassembled WGS sequence"/>
</dbReference>
<gene>
    <name evidence="1" type="ORF">KME32_29925</name>
</gene>
<reference evidence="1" key="1">
    <citation type="submission" date="2021-05" db="EMBL/GenBank/DDBJ databases">
        <authorList>
            <person name="Pietrasiak N."/>
            <person name="Ward R."/>
            <person name="Stajich J.E."/>
            <person name="Kurbessoian T."/>
        </authorList>
    </citation>
    <scope>NUCLEOTIDE SEQUENCE</scope>
    <source>
        <strain evidence="1">JT2-VF2</strain>
    </source>
</reference>
<reference evidence="1" key="2">
    <citation type="journal article" date="2022" name="Microbiol. Resour. Announc.">
        <title>Metagenome Sequencing to Explore Phylogenomics of Terrestrial Cyanobacteria.</title>
        <authorList>
            <person name="Ward R.D."/>
            <person name="Stajich J.E."/>
            <person name="Johansen J.R."/>
            <person name="Huntemann M."/>
            <person name="Clum A."/>
            <person name="Foster B."/>
            <person name="Foster B."/>
            <person name="Roux S."/>
            <person name="Palaniappan K."/>
            <person name="Varghese N."/>
            <person name="Mukherjee S."/>
            <person name="Reddy T.B.K."/>
            <person name="Daum C."/>
            <person name="Copeland A."/>
            <person name="Chen I.A."/>
            <person name="Ivanova N.N."/>
            <person name="Kyrpides N.C."/>
            <person name="Shapiro N."/>
            <person name="Eloe-Fadrosh E.A."/>
            <person name="Pietrasiak N."/>
        </authorList>
    </citation>
    <scope>NUCLEOTIDE SEQUENCE</scope>
    <source>
        <strain evidence="1">JT2-VF2</strain>
    </source>
</reference>
<organism evidence="1 2">
    <name type="scientific">Mojavia pulchra JT2-VF2</name>
    <dbReference type="NCBI Taxonomy" id="287848"/>
    <lineage>
        <taxon>Bacteria</taxon>
        <taxon>Bacillati</taxon>
        <taxon>Cyanobacteriota</taxon>
        <taxon>Cyanophyceae</taxon>
        <taxon>Nostocales</taxon>
        <taxon>Nostocaceae</taxon>
    </lineage>
</organism>
<accession>A0A951Q6R8</accession>
<protein>
    <submittedName>
        <fullName evidence="1">Uncharacterized protein</fullName>
    </submittedName>
</protein>